<dbReference type="InterPro" id="IPR002102">
    <property type="entry name" value="Cohesin_dom"/>
</dbReference>
<gene>
    <name evidence="2" type="ORF">HA299_02515</name>
</gene>
<dbReference type="EMBL" id="DUIH01000010">
    <property type="protein sequence ID" value="HIH69484.1"/>
    <property type="molecule type" value="Genomic_DNA"/>
</dbReference>
<evidence type="ECO:0000313" key="3">
    <source>
        <dbReference type="Proteomes" id="UP000600363"/>
    </source>
</evidence>
<dbReference type="RefSeq" id="WP_042687180.1">
    <property type="nucleotide sequence ID" value="NZ_DUIH01000010.1"/>
</dbReference>
<protein>
    <recommendedName>
        <fullName evidence="1">Cohesin domain-containing protein</fullName>
    </recommendedName>
</protein>
<evidence type="ECO:0000313" key="2">
    <source>
        <dbReference type="EMBL" id="HIH69484.1"/>
    </source>
</evidence>
<dbReference type="AlphaFoldDB" id="A0A832VZE0"/>
<dbReference type="Proteomes" id="UP000600363">
    <property type="component" value="Unassembled WGS sequence"/>
</dbReference>
<dbReference type="SUPFAM" id="SSF49384">
    <property type="entry name" value="Carbohydrate-binding domain"/>
    <property type="match status" value="1"/>
</dbReference>
<evidence type="ECO:0000259" key="1">
    <source>
        <dbReference type="Pfam" id="PF00963"/>
    </source>
</evidence>
<reference evidence="2" key="1">
    <citation type="journal article" date="2020" name="bioRxiv">
        <title>A rank-normalized archaeal taxonomy based on genome phylogeny resolves widespread incomplete and uneven classifications.</title>
        <authorList>
            <person name="Rinke C."/>
            <person name="Chuvochina M."/>
            <person name="Mussig A.J."/>
            <person name="Chaumeil P.-A."/>
            <person name="Waite D.W."/>
            <person name="Whitman W.B."/>
            <person name="Parks D.H."/>
            <person name="Hugenholtz P."/>
        </authorList>
    </citation>
    <scope>NUCLEOTIDE SEQUENCE</scope>
    <source>
        <strain evidence="2">UBA12518</strain>
    </source>
</reference>
<dbReference type="CDD" id="cd08547">
    <property type="entry name" value="Type_II_cohesin"/>
    <property type="match status" value="1"/>
</dbReference>
<sequence length="155" mass="16649">MSYSSAYHRLSYMRMLPATQNVSRGQSFTIDIEVSSSTPVHAAQYNITFDPSVFTAISQTKGAFLTSDGSPSLVVANNISTSYATYGETRTVTTDITGNGTLATLTFRVRDNATPGIYTLAFKPDNTILADTDTETISISISNAAVTVMNNTPPR</sequence>
<dbReference type="Gene3D" id="2.60.40.680">
    <property type="match status" value="1"/>
</dbReference>
<dbReference type="GO" id="GO:0030246">
    <property type="term" value="F:carbohydrate binding"/>
    <property type="evidence" value="ECO:0007669"/>
    <property type="project" value="InterPro"/>
</dbReference>
<name>A0A832VZE0_9EURY</name>
<feature type="domain" description="Cohesin" evidence="1">
    <location>
        <begin position="21"/>
        <end position="148"/>
    </location>
</feature>
<accession>A0A832VZE0</accession>
<organism evidence="2 3">
    <name type="scientific">Methermicoccus shengliensis</name>
    <dbReference type="NCBI Taxonomy" id="660064"/>
    <lineage>
        <taxon>Archaea</taxon>
        <taxon>Methanobacteriati</taxon>
        <taxon>Methanobacteriota</taxon>
        <taxon>Stenosarchaea group</taxon>
        <taxon>Methanomicrobia</taxon>
        <taxon>Methanosarcinales</taxon>
        <taxon>Methermicoccaceae</taxon>
        <taxon>Methermicoccus</taxon>
    </lineage>
</organism>
<dbReference type="Pfam" id="PF00963">
    <property type="entry name" value="Cohesin"/>
    <property type="match status" value="1"/>
</dbReference>
<comment type="caution">
    <text evidence="2">The sequence shown here is derived from an EMBL/GenBank/DDBJ whole genome shotgun (WGS) entry which is preliminary data.</text>
</comment>
<dbReference type="InterPro" id="IPR008965">
    <property type="entry name" value="CBM2/CBM3_carb-bd_dom_sf"/>
</dbReference>
<dbReference type="GO" id="GO:0000272">
    <property type="term" value="P:polysaccharide catabolic process"/>
    <property type="evidence" value="ECO:0007669"/>
    <property type="project" value="InterPro"/>
</dbReference>
<proteinExistence type="predicted"/>